<evidence type="ECO:0000256" key="1">
    <source>
        <dbReference type="ARBA" id="ARBA00023015"/>
    </source>
</evidence>
<keyword evidence="2 4" id="KW-0238">DNA-binding</keyword>
<accession>A0A066U3J6</accession>
<dbReference type="RefSeq" id="WP_051735902.1">
    <property type="nucleotide sequence ID" value="NZ_JMQI01000024.1"/>
</dbReference>
<evidence type="ECO:0000256" key="3">
    <source>
        <dbReference type="ARBA" id="ARBA00023163"/>
    </source>
</evidence>
<feature type="region of interest" description="Disordered" evidence="5">
    <location>
        <begin position="191"/>
        <end position="219"/>
    </location>
</feature>
<dbReference type="EMBL" id="JMQI01000024">
    <property type="protein sequence ID" value="KDN22041.1"/>
    <property type="molecule type" value="Genomic_DNA"/>
</dbReference>
<dbReference type="OrthoDB" id="3192968at2"/>
<dbReference type="GO" id="GO:0003700">
    <property type="term" value="F:DNA-binding transcription factor activity"/>
    <property type="evidence" value="ECO:0007669"/>
    <property type="project" value="TreeGrafter"/>
</dbReference>
<evidence type="ECO:0000256" key="5">
    <source>
        <dbReference type="SAM" id="MobiDB-lite"/>
    </source>
</evidence>
<dbReference type="SUPFAM" id="SSF46689">
    <property type="entry name" value="Homeodomain-like"/>
    <property type="match status" value="1"/>
</dbReference>
<feature type="domain" description="HTH tetR-type" evidence="6">
    <location>
        <begin position="17"/>
        <end position="76"/>
    </location>
</feature>
<dbReference type="InterPro" id="IPR036271">
    <property type="entry name" value="Tet_transcr_reg_TetR-rel_C_sf"/>
</dbReference>
<organism evidence="7 8">
    <name type="scientific">Amycolatopsis rifamycinica</name>
    <dbReference type="NCBI Taxonomy" id="287986"/>
    <lineage>
        <taxon>Bacteria</taxon>
        <taxon>Bacillati</taxon>
        <taxon>Actinomycetota</taxon>
        <taxon>Actinomycetes</taxon>
        <taxon>Pseudonocardiales</taxon>
        <taxon>Pseudonocardiaceae</taxon>
        <taxon>Amycolatopsis</taxon>
    </lineage>
</organism>
<evidence type="ECO:0000313" key="8">
    <source>
        <dbReference type="Proteomes" id="UP000027345"/>
    </source>
</evidence>
<keyword evidence="3" id="KW-0804">Transcription</keyword>
<dbReference type="Gene3D" id="1.10.357.10">
    <property type="entry name" value="Tetracycline Repressor, domain 2"/>
    <property type="match status" value="1"/>
</dbReference>
<dbReference type="GO" id="GO:0000976">
    <property type="term" value="F:transcription cis-regulatory region binding"/>
    <property type="evidence" value="ECO:0007669"/>
    <property type="project" value="TreeGrafter"/>
</dbReference>
<feature type="DNA-binding region" description="H-T-H motif" evidence="4">
    <location>
        <begin position="39"/>
        <end position="58"/>
    </location>
</feature>
<dbReference type="PROSITE" id="PS50977">
    <property type="entry name" value="HTH_TETR_2"/>
    <property type="match status" value="1"/>
</dbReference>
<name>A0A066U3J6_9PSEU</name>
<dbReference type="SUPFAM" id="SSF48498">
    <property type="entry name" value="Tetracyclin repressor-like, C-terminal domain"/>
    <property type="match status" value="1"/>
</dbReference>
<proteinExistence type="predicted"/>
<dbReference type="STRING" id="287986.DV20_11690"/>
<evidence type="ECO:0000259" key="6">
    <source>
        <dbReference type="PROSITE" id="PS50977"/>
    </source>
</evidence>
<dbReference type="Proteomes" id="UP000027345">
    <property type="component" value="Unassembled WGS sequence"/>
</dbReference>
<dbReference type="AlphaFoldDB" id="A0A066U3J6"/>
<dbReference type="PRINTS" id="PR00455">
    <property type="entry name" value="HTHTETR"/>
</dbReference>
<evidence type="ECO:0000313" key="7">
    <source>
        <dbReference type="EMBL" id="KDN22041.1"/>
    </source>
</evidence>
<dbReference type="InterPro" id="IPR009057">
    <property type="entry name" value="Homeodomain-like_sf"/>
</dbReference>
<reference evidence="7 8" key="1">
    <citation type="submission" date="2014-05" db="EMBL/GenBank/DDBJ databases">
        <title>Draft genome sequence of Amycolatopsis rifamycinica DSM 46095.</title>
        <authorList>
            <person name="Lal R."/>
            <person name="Saxena A."/>
            <person name="Kumari R."/>
            <person name="Mukherjee U."/>
            <person name="Singh P."/>
            <person name="Sangwan N."/>
            <person name="Mahato N.K."/>
        </authorList>
    </citation>
    <scope>NUCLEOTIDE SEQUENCE [LARGE SCALE GENOMIC DNA]</scope>
    <source>
        <strain evidence="7 8">DSM 46095</strain>
    </source>
</reference>
<dbReference type="PANTHER" id="PTHR30055">
    <property type="entry name" value="HTH-TYPE TRANSCRIPTIONAL REGULATOR RUTR"/>
    <property type="match status" value="1"/>
</dbReference>
<evidence type="ECO:0000256" key="2">
    <source>
        <dbReference type="ARBA" id="ARBA00023125"/>
    </source>
</evidence>
<sequence>MSENGAAPARRRRADARRNVDALIEAAGTVFATSGVDAPAKEITDLAGVGVGTLYRHFPQRSDLVKAVVESGIDAVADAGPDLSAAHEPAEALTRWIHRFTALLATKRGLAAALHSGDPAFAELPGYFLRRLGPALAVLLDAAVADGTVRDDIGAEDLLHALAQLSQPVPGREPELNQRIVAVFIDGLRRAGPPRPPARRPGTVTGGRRSGPAAVRRGT</sequence>
<dbReference type="InterPro" id="IPR050109">
    <property type="entry name" value="HTH-type_TetR-like_transc_reg"/>
</dbReference>
<protein>
    <submittedName>
        <fullName evidence="7">TetR family transcriptional regulator</fullName>
    </submittedName>
</protein>
<keyword evidence="1" id="KW-0805">Transcription regulation</keyword>
<dbReference type="PANTHER" id="PTHR30055:SF234">
    <property type="entry name" value="HTH-TYPE TRANSCRIPTIONAL REGULATOR BETI"/>
    <property type="match status" value="1"/>
</dbReference>
<keyword evidence="8" id="KW-1185">Reference proteome</keyword>
<dbReference type="InterPro" id="IPR049445">
    <property type="entry name" value="TetR_SbtR-like_C"/>
</dbReference>
<gene>
    <name evidence="7" type="ORF">DV20_11690</name>
</gene>
<dbReference type="eggNOG" id="COG1309">
    <property type="taxonomic scope" value="Bacteria"/>
</dbReference>
<dbReference type="InterPro" id="IPR001647">
    <property type="entry name" value="HTH_TetR"/>
</dbReference>
<comment type="caution">
    <text evidence="7">The sequence shown here is derived from an EMBL/GenBank/DDBJ whole genome shotgun (WGS) entry which is preliminary data.</text>
</comment>
<dbReference type="Pfam" id="PF00440">
    <property type="entry name" value="TetR_N"/>
    <property type="match status" value="1"/>
</dbReference>
<evidence type="ECO:0000256" key="4">
    <source>
        <dbReference type="PROSITE-ProRule" id="PRU00335"/>
    </source>
</evidence>
<dbReference type="Pfam" id="PF21597">
    <property type="entry name" value="TetR_C_43"/>
    <property type="match status" value="1"/>
</dbReference>